<name>A0A645CCU7_9ZZZZ</name>
<gene>
    <name evidence="1" type="ORF">SDC9_121722</name>
</gene>
<comment type="caution">
    <text evidence="1">The sequence shown here is derived from an EMBL/GenBank/DDBJ whole genome shotgun (WGS) entry which is preliminary data.</text>
</comment>
<protein>
    <submittedName>
        <fullName evidence="1">Uncharacterized protein</fullName>
    </submittedName>
</protein>
<dbReference type="AlphaFoldDB" id="A0A645CCU7"/>
<sequence length="138" mass="15735">MNLNIAPPEQIIKELTEIDKFLNITCSEEIEEVVNRGNDLGVYIARSGKLLADAKYHLNEKMKDEIFETIKEAGKQAKATSTAVNGIIKSLCKNEQYMVDWCERVNRSATHQLDWARTLISKAKTEMQYSSSYQNQGF</sequence>
<accession>A0A645CCU7</accession>
<evidence type="ECO:0000313" key="1">
    <source>
        <dbReference type="EMBL" id="MPM74733.1"/>
    </source>
</evidence>
<dbReference type="EMBL" id="VSSQ01026162">
    <property type="protein sequence ID" value="MPM74733.1"/>
    <property type="molecule type" value="Genomic_DNA"/>
</dbReference>
<reference evidence="1" key="1">
    <citation type="submission" date="2019-08" db="EMBL/GenBank/DDBJ databases">
        <authorList>
            <person name="Kucharzyk K."/>
            <person name="Murdoch R.W."/>
            <person name="Higgins S."/>
            <person name="Loffler F."/>
        </authorList>
    </citation>
    <scope>NUCLEOTIDE SEQUENCE</scope>
</reference>
<organism evidence="1">
    <name type="scientific">bioreactor metagenome</name>
    <dbReference type="NCBI Taxonomy" id="1076179"/>
    <lineage>
        <taxon>unclassified sequences</taxon>
        <taxon>metagenomes</taxon>
        <taxon>ecological metagenomes</taxon>
    </lineage>
</organism>
<proteinExistence type="predicted"/>